<evidence type="ECO:0000313" key="2">
    <source>
        <dbReference type="WBParaSite" id="PS1159_v2.g4528.t1"/>
    </source>
</evidence>
<dbReference type="Proteomes" id="UP000887580">
    <property type="component" value="Unplaced"/>
</dbReference>
<name>A0AC35GEU7_9BILA</name>
<dbReference type="WBParaSite" id="PS1159_v2.g4528.t1">
    <property type="protein sequence ID" value="PS1159_v2.g4528.t1"/>
    <property type="gene ID" value="PS1159_v2.g4528"/>
</dbReference>
<proteinExistence type="predicted"/>
<protein>
    <submittedName>
        <fullName evidence="2">Uncharacterized protein</fullName>
    </submittedName>
</protein>
<evidence type="ECO:0000313" key="1">
    <source>
        <dbReference type="Proteomes" id="UP000887580"/>
    </source>
</evidence>
<reference evidence="2" key="1">
    <citation type="submission" date="2022-11" db="UniProtKB">
        <authorList>
            <consortium name="WormBaseParasite"/>
        </authorList>
    </citation>
    <scope>IDENTIFICATION</scope>
</reference>
<accession>A0AC35GEU7</accession>
<sequence>MKINLAGFIAFFKGINQFFTLGQKFQARYIDVYQLLSSDYVPSEVYARSTDIDRTIISAMTFYSGLYSDLSNTDHILAPVPIHTIPNENDFLFLLRFKCKRLDELQKITDNSKHIQTLLKKHHSLLSEVSIKTQIPISYYQAIYVFDTATIEKSYGLPIPSWITSEKSVEFDQLFVDYVLTQYGFINFKNESYPLNLQFELAKISCGSLIAEIVERLVLKIECLKNDTIECEPIKDQKLYTYSGHDITVVELFGGLGFKTFAYEKQTLPSFGATIILKLWEDERIINAVETENNRFEYYYVKIYYYQNSSVENPKYIGDLLEECQGQKGCPISYLIKRAEFLRPKPDLKSFCNEAVISKAPKVVYTHALKKCAQHAG</sequence>
<organism evidence="1 2">
    <name type="scientific">Panagrolaimus sp. PS1159</name>
    <dbReference type="NCBI Taxonomy" id="55785"/>
    <lineage>
        <taxon>Eukaryota</taxon>
        <taxon>Metazoa</taxon>
        <taxon>Ecdysozoa</taxon>
        <taxon>Nematoda</taxon>
        <taxon>Chromadorea</taxon>
        <taxon>Rhabditida</taxon>
        <taxon>Tylenchina</taxon>
        <taxon>Panagrolaimomorpha</taxon>
        <taxon>Panagrolaimoidea</taxon>
        <taxon>Panagrolaimidae</taxon>
        <taxon>Panagrolaimus</taxon>
    </lineage>
</organism>